<dbReference type="EMBL" id="UOFS01000025">
    <property type="protein sequence ID" value="VAW96073.1"/>
    <property type="molecule type" value="Genomic_DNA"/>
</dbReference>
<organism evidence="1">
    <name type="scientific">hydrothermal vent metagenome</name>
    <dbReference type="NCBI Taxonomy" id="652676"/>
    <lineage>
        <taxon>unclassified sequences</taxon>
        <taxon>metagenomes</taxon>
        <taxon>ecological metagenomes</taxon>
    </lineage>
</organism>
<sequence length="36" mass="4008">MKLVFKLIIFYLLLSTFTSGIAADKFGGMMVVCFMA</sequence>
<protein>
    <submittedName>
        <fullName evidence="1">Uncharacterized protein</fullName>
    </submittedName>
</protein>
<gene>
    <name evidence="1" type="ORF">MNBD_GAMMA22-845</name>
</gene>
<name>A0A3B1A7L6_9ZZZZ</name>
<dbReference type="AlphaFoldDB" id="A0A3B1A7L6"/>
<proteinExistence type="predicted"/>
<reference evidence="1" key="1">
    <citation type="submission" date="2018-06" db="EMBL/GenBank/DDBJ databases">
        <authorList>
            <person name="Zhirakovskaya E."/>
        </authorList>
    </citation>
    <scope>NUCLEOTIDE SEQUENCE</scope>
</reference>
<accession>A0A3B1A7L6</accession>
<evidence type="ECO:0000313" key="1">
    <source>
        <dbReference type="EMBL" id="VAW96073.1"/>
    </source>
</evidence>